<dbReference type="Pfam" id="PF02114">
    <property type="entry name" value="Phosducin"/>
    <property type="match status" value="1"/>
</dbReference>
<reference evidence="3 4" key="1">
    <citation type="submission" date="2009-08" db="EMBL/GenBank/DDBJ databases">
        <title>The Genome Sequence of Spizellomyces punctatus strain DAOM BR117.</title>
        <authorList>
            <consortium name="The Broad Institute Genome Sequencing Platform"/>
            <person name="Russ C."/>
            <person name="Cuomo C."/>
            <person name="Shea T."/>
            <person name="Young S.K."/>
            <person name="Zeng Q."/>
            <person name="Koehrsen M."/>
            <person name="Haas B."/>
            <person name="Borodovsky M."/>
            <person name="Guigo R."/>
            <person name="Alvarado L."/>
            <person name="Berlin A."/>
            <person name="Bochicchio J."/>
            <person name="Borenstein D."/>
            <person name="Chapman S."/>
            <person name="Chen Z."/>
            <person name="Engels R."/>
            <person name="Freedman E."/>
            <person name="Gellesch M."/>
            <person name="Goldberg J."/>
            <person name="Griggs A."/>
            <person name="Gujja S."/>
            <person name="Heiman D."/>
            <person name="Hepburn T."/>
            <person name="Howarth C."/>
            <person name="Jen D."/>
            <person name="Larson L."/>
            <person name="Lewis B."/>
            <person name="Mehta T."/>
            <person name="Park D."/>
            <person name="Pearson M."/>
            <person name="Roberts A."/>
            <person name="Saif S."/>
            <person name="Shenoy N."/>
            <person name="Sisk P."/>
            <person name="Stolte C."/>
            <person name="Sykes S."/>
            <person name="Thomson T."/>
            <person name="Walk T."/>
            <person name="White J."/>
            <person name="Yandava C."/>
            <person name="Burger G."/>
            <person name="Gray M.W."/>
            <person name="Holland P.W.H."/>
            <person name="King N."/>
            <person name="Lang F.B.F."/>
            <person name="Roger A.J."/>
            <person name="Ruiz-Trillo I."/>
            <person name="Lander E."/>
            <person name="Nusbaum C."/>
        </authorList>
    </citation>
    <scope>NUCLEOTIDE SEQUENCE [LARGE SCALE GENOMIC DNA]</scope>
    <source>
        <strain evidence="3 4">DAOM BR117</strain>
    </source>
</reference>
<organism evidence="3 4">
    <name type="scientific">Spizellomyces punctatus (strain DAOM BR117)</name>
    <dbReference type="NCBI Taxonomy" id="645134"/>
    <lineage>
        <taxon>Eukaryota</taxon>
        <taxon>Fungi</taxon>
        <taxon>Fungi incertae sedis</taxon>
        <taxon>Chytridiomycota</taxon>
        <taxon>Chytridiomycota incertae sedis</taxon>
        <taxon>Chytridiomycetes</taxon>
        <taxon>Spizellomycetales</taxon>
        <taxon>Spizellomycetaceae</taxon>
        <taxon>Spizellomyces</taxon>
    </lineage>
</organism>
<feature type="domain" description="Phosducin" evidence="2">
    <location>
        <begin position="19"/>
        <end position="176"/>
    </location>
</feature>
<dbReference type="CDD" id="cd02989">
    <property type="entry name" value="Phd_like_TxnDC9"/>
    <property type="match status" value="1"/>
</dbReference>
<proteinExistence type="inferred from homology"/>
<dbReference type="Proteomes" id="UP000053201">
    <property type="component" value="Unassembled WGS sequence"/>
</dbReference>
<evidence type="ECO:0000256" key="1">
    <source>
        <dbReference type="ARBA" id="ARBA00009686"/>
    </source>
</evidence>
<dbReference type="SUPFAM" id="SSF52833">
    <property type="entry name" value="Thioredoxin-like"/>
    <property type="match status" value="1"/>
</dbReference>
<dbReference type="RefSeq" id="XP_016610922.1">
    <property type="nucleotide sequence ID" value="XM_016750270.1"/>
</dbReference>
<dbReference type="InterPro" id="IPR036249">
    <property type="entry name" value="Thioredoxin-like_sf"/>
</dbReference>
<dbReference type="Gene3D" id="3.40.30.10">
    <property type="entry name" value="Glutaredoxin"/>
    <property type="match status" value="1"/>
</dbReference>
<gene>
    <name evidence="3" type="ORF">SPPG_01964</name>
</gene>
<comment type="similarity">
    <text evidence="1">Belongs to the phosducin family.</text>
</comment>
<evidence type="ECO:0000313" key="3">
    <source>
        <dbReference type="EMBL" id="KND02883.1"/>
    </source>
</evidence>
<dbReference type="STRING" id="645134.A0A0L0HP98"/>
<dbReference type="AlphaFoldDB" id="A0A0L0HP98"/>
<dbReference type="GeneID" id="27685591"/>
<dbReference type="FunCoup" id="A0A0L0HP98">
    <property type="interactions" value="728"/>
</dbReference>
<evidence type="ECO:0000313" key="4">
    <source>
        <dbReference type="Proteomes" id="UP000053201"/>
    </source>
</evidence>
<keyword evidence="4" id="KW-1185">Reference proteome</keyword>
<dbReference type="EMBL" id="KQ257452">
    <property type="protein sequence ID" value="KND02883.1"/>
    <property type="molecule type" value="Genomic_DNA"/>
</dbReference>
<sequence>MNTTTADSDSDNDSLFAELERDDDEFLASHRELRMEELKREMTKVQEMRNSSHGTYDTVSTEKAVLNITTTTKHCVVHFAHKDFRRCQLMDKHLGELARKHFRTRFIRVDVENAPFLVERLQVKVLPCVIPFIDGVSVDRLIGFEDVGDNDNVPTSAIEEWLKKTKVIPESEMDLTHRKTIFGFPDKSREDESDDDDY</sequence>
<dbReference type="VEuPathDB" id="FungiDB:SPPG_01964"/>
<accession>A0A0L0HP98</accession>
<dbReference type="PANTHER" id="PTHR21148">
    <property type="entry name" value="THIOREDOXIN DOMAIN-CONTAINING PROTEIN 9"/>
    <property type="match status" value="1"/>
</dbReference>
<protein>
    <recommendedName>
        <fullName evidence="2">Phosducin domain-containing protein</fullName>
    </recommendedName>
</protein>
<dbReference type="InParanoid" id="A0A0L0HP98"/>
<evidence type="ECO:0000259" key="2">
    <source>
        <dbReference type="Pfam" id="PF02114"/>
    </source>
</evidence>
<dbReference type="OMA" id="CVIAFID"/>
<dbReference type="InterPro" id="IPR024253">
    <property type="entry name" value="Phosducin_thioredoxin-like_dom"/>
</dbReference>
<name>A0A0L0HP98_SPIPD</name>
<dbReference type="eggNOG" id="KOG1672">
    <property type="taxonomic scope" value="Eukaryota"/>
</dbReference>
<dbReference type="OrthoDB" id="10257948at2759"/>